<sequence>MKSLNKVLSKPFPGLSEVEKYVPAEIGVKKKYEQVLNDFKSMPKEQTSRKVLLRVSGSNYREYRKMANILQEELEKLIEFLQGKTALASTTFRELEF</sequence>
<proteinExistence type="predicted"/>
<name>A0A133VPN5_9EURY</name>
<evidence type="ECO:0000313" key="1">
    <source>
        <dbReference type="EMBL" id="KXB08400.1"/>
    </source>
</evidence>
<accession>A0A133VPN5</accession>
<gene>
    <name evidence="1" type="ORF">AKJ56_01390</name>
</gene>
<keyword evidence="2" id="KW-1185">Reference proteome</keyword>
<organism evidence="1 2">
    <name type="scientific">candidate division MSBL1 archaeon SCGC-AAA382N08</name>
    <dbReference type="NCBI Taxonomy" id="1698285"/>
    <lineage>
        <taxon>Archaea</taxon>
        <taxon>Methanobacteriati</taxon>
        <taxon>Methanobacteriota</taxon>
        <taxon>candidate division MSBL1</taxon>
    </lineage>
</organism>
<protein>
    <submittedName>
        <fullName evidence="1">Uncharacterized protein</fullName>
    </submittedName>
</protein>
<evidence type="ECO:0000313" key="2">
    <source>
        <dbReference type="Proteomes" id="UP000070175"/>
    </source>
</evidence>
<comment type="caution">
    <text evidence="1">The sequence shown here is derived from an EMBL/GenBank/DDBJ whole genome shotgun (WGS) entry which is preliminary data.</text>
</comment>
<dbReference type="AlphaFoldDB" id="A0A133VPN5"/>
<dbReference type="EMBL" id="LHYJ01000016">
    <property type="protein sequence ID" value="KXB08400.1"/>
    <property type="molecule type" value="Genomic_DNA"/>
</dbReference>
<reference evidence="1 2" key="1">
    <citation type="journal article" date="2016" name="Sci. Rep.">
        <title>Metabolic traits of an uncultured archaeal lineage -MSBL1- from brine pools of the Red Sea.</title>
        <authorList>
            <person name="Mwirichia R."/>
            <person name="Alam I."/>
            <person name="Rashid M."/>
            <person name="Vinu M."/>
            <person name="Ba-Alawi W."/>
            <person name="Anthony Kamau A."/>
            <person name="Kamanda Ngugi D."/>
            <person name="Goker M."/>
            <person name="Klenk H.P."/>
            <person name="Bajic V."/>
            <person name="Stingl U."/>
        </authorList>
    </citation>
    <scope>NUCLEOTIDE SEQUENCE [LARGE SCALE GENOMIC DNA]</scope>
    <source>
        <strain evidence="1">SCGC-AAA382N08</strain>
    </source>
</reference>
<dbReference type="Proteomes" id="UP000070175">
    <property type="component" value="Unassembled WGS sequence"/>
</dbReference>